<dbReference type="PANTHER" id="PTHR24282:SF270">
    <property type="entry name" value="CYTOCHROME P450 CYP749A22-LIKE"/>
    <property type="match status" value="1"/>
</dbReference>
<dbReference type="GO" id="GO:0005506">
    <property type="term" value="F:iron ion binding"/>
    <property type="evidence" value="ECO:0007669"/>
    <property type="project" value="InterPro"/>
</dbReference>
<evidence type="ECO:0000256" key="3">
    <source>
        <dbReference type="ARBA" id="ARBA00022617"/>
    </source>
</evidence>
<evidence type="ECO:0008006" key="15">
    <source>
        <dbReference type="Google" id="ProtNLM"/>
    </source>
</evidence>
<dbReference type="GO" id="GO:0020037">
    <property type="term" value="F:heme binding"/>
    <property type="evidence" value="ECO:0007669"/>
    <property type="project" value="InterPro"/>
</dbReference>
<evidence type="ECO:0000256" key="9">
    <source>
        <dbReference type="ARBA" id="ARBA00023033"/>
    </source>
</evidence>
<dbReference type="InterPro" id="IPR036396">
    <property type="entry name" value="Cyt_P450_sf"/>
</dbReference>
<dbReference type="Pfam" id="PF00067">
    <property type="entry name" value="p450"/>
    <property type="match status" value="1"/>
</dbReference>
<evidence type="ECO:0000256" key="6">
    <source>
        <dbReference type="ARBA" id="ARBA00022989"/>
    </source>
</evidence>
<keyword evidence="10 12" id="KW-0472">Membrane</keyword>
<dbReference type="PANTHER" id="PTHR24282">
    <property type="entry name" value="CYTOCHROME P450 FAMILY MEMBER"/>
    <property type="match status" value="1"/>
</dbReference>
<dbReference type="GO" id="GO:0016705">
    <property type="term" value="F:oxidoreductase activity, acting on paired donors, with incorporation or reduction of molecular oxygen"/>
    <property type="evidence" value="ECO:0007669"/>
    <property type="project" value="InterPro"/>
</dbReference>
<dbReference type="GO" id="GO:0004497">
    <property type="term" value="F:monooxygenase activity"/>
    <property type="evidence" value="ECO:0007669"/>
    <property type="project" value="UniProtKB-KW"/>
</dbReference>
<sequence length="504" mass="55967">MDFAEEIEQKWGLSSHAEHRSESSVVGGRSKNTQRPEVAVDNDEEQFYSSQKATGLVGAVVAGMHGHWDSVSAVNESCSVHDGQRVDCHKEGSKFLNCVRPVNDLGLVRTQMGFMRSISTSIGPQPSSNLEVVLGEPSFVGPSLGIRCVLLLLFCGILWGDLLLVTALLSCFAAAVLCCWCVALCCYCVGWDVAVGMRSGDFSVSFSCSLLQLTASESKDGSTMQIMNMRKESFATAMDLSHHIFPRIMPHIDAWIQLYGENYLQWRGPQPQLVVTETQLIKEILSNKDGAFVKTKPSSYGKKLIGDGIVVTREGLVCVQEMVPAMTVSVETMLERWRHREGKAIEVYEEFKLLTSEIISRTAFGSSYLEGKNIFDMLIKLSTIISRNEFKIRFLGIGKFVKSNDDTESDRIEHAIRDLIITMIQKREEKVVQGKSDNYGSDFLGSLLKFYHDADDNSNISIDTVVDECKIFYIAGQETTNGLLAWSIFLLAIHSDWQSKEGGA</sequence>
<evidence type="ECO:0000313" key="13">
    <source>
        <dbReference type="EMBL" id="THG08502.1"/>
    </source>
</evidence>
<evidence type="ECO:0000313" key="14">
    <source>
        <dbReference type="Proteomes" id="UP000306102"/>
    </source>
</evidence>
<evidence type="ECO:0000256" key="10">
    <source>
        <dbReference type="ARBA" id="ARBA00023136"/>
    </source>
</evidence>
<dbReference type="InterPro" id="IPR050665">
    <property type="entry name" value="Cytochrome_P450_Monooxygen"/>
</dbReference>
<keyword evidence="6 12" id="KW-1133">Transmembrane helix</keyword>
<evidence type="ECO:0000256" key="2">
    <source>
        <dbReference type="ARBA" id="ARBA00010617"/>
    </source>
</evidence>
<dbReference type="InterPro" id="IPR001128">
    <property type="entry name" value="Cyt_P450"/>
</dbReference>
<feature type="transmembrane region" description="Helical" evidence="12">
    <location>
        <begin position="165"/>
        <end position="189"/>
    </location>
</feature>
<keyword evidence="7" id="KW-0560">Oxidoreductase</keyword>
<dbReference type="AlphaFoldDB" id="A0A4S4DYH3"/>
<name>A0A4S4DYH3_CAMSN</name>
<keyword evidence="14" id="KW-1185">Reference proteome</keyword>
<evidence type="ECO:0000256" key="1">
    <source>
        <dbReference type="ARBA" id="ARBA00004370"/>
    </source>
</evidence>
<feature type="transmembrane region" description="Helical" evidence="12">
    <location>
        <begin position="139"/>
        <end position="159"/>
    </location>
</feature>
<comment type="subcellular location">
    <subcellularLocation>
        <location evidence="1">Membrane</location>
    </subcellularLocation>
</comment>
<evidence type="ECO:0000256" key="5">
    <source>
        <dbReference type="ARBA" id="ARBA00022723"/>
    </source>
</evidence>
<accession>A0A4S4DYH3</accession>
<evidence type="ECO:0000256" key="12">
    <source>
        <dbReference type="SAM" id="Phobius"/>
    </source>
</evidence>
<dbReference type="Gene3D" id="1.10.630.10">
    <property type="entry name" value="Cytochrome P450"/>
    <property type="match status" value="1"/>
</dbReference>
<comment type="caution">
    <text evidence="13">The sequence shown here is derived from an EMBL/GenBank/DDBJ whole genome shotgun (WGS) entry which is preliminary data.</text>
</comment>
<comment type="similarity">
    <text evidence="2">Belongs to the cytochrome P450 family.</text>
</comment>
<organism evidence="13 14">
    <name type="scientific">Camellia sinensis var. sinensis</name>
    <name type="common">China tea</name>
    <dbReference type="NCBI Taxonomy" id="542762"/>
    <lineage>
        <taxon>Eukaryota</taxon>
        <taxon>Viridiplantae</taxon>
        <taxon>Streptophyta</taxon>
        <taxon>Embryophyta</taxon>
        <taxon>Tracheophyta</taxon>
        <taxon>Spermatophyta</taxon>
        <taxon>Magnoliopsida</taxon>
        <taxon>eudicotyledons</taxon>
        <taxon>Gunneridae</taxon>
        <taxon>Pentapetalae</taxon>
        <taxon>asterids</taxon>
        <taxon>Ericales</taxon>
        <taxon>Theaceae</taxon>
        <taxon>Camellia</taxon>
    </lineage>
</organism>
<keyword evidence="4 12" id="KW-0812">Transmembrane</keyword>
<dbReference type="EMBL" id="SDRB02009265">
    <property type="protein sequence ID" value="THG08502.1"/>
    <property type="molecule type" value="Genomic_DNA"/>
</dbReference>
<proteinExistence type="inferred from homology"/>
<dbReference type="SUPFAM" id="SSF48264">
    <property type="entry name" value="Cytochrome P450"/>
    <property type="match status" value="1"/>
</dbReference>
<keyword evidence="5" id="KW-0479">Metal-binding</keyword>
<evidence type="ECO:0000256" key="11">
    <source>
        <dbReference type="SAM" id="MobiDB-lite"/>
    </source>
</evidence>
<dbReference type="GO" id="GO:0016020">
    <property type="term" value="C:membrane"/>
    <property type="evidence" value="ECO:0007669"/>
    <property type="project" value="UniProtKB-SubCell"/>
</dbReference>
<evidence type="ECO:0000256" key="8">
    <source>
        <dbReference type="ARBA" id="ARBA00023004"/>
    </source>
</evidence>
<dbReference type="STRING" id="542762.A0A4S4DYH3"/>
<gene>
    <name evidence="13" type="ORF">TEA_004234</name>
</gene>
<protein>
    <recommendedName>
        <fullName evidence="15">Cytochrome P450</fullName>
    </recommendedName>
</protein>
<evidence type="ECO:0000256" key="7">
    <source>
        <dbReference type="ARBA" id="ARBA00023002"/>
    </source>
</evidence>
<keyword evidence="8" id="KW-0408">Iron</keyword>
<reference evidence="13 14" key="1">
    <citation type="journal article" date="2018" name="Proc. Natl. Acad. Sci. U.S.A.">
        <title>Draft genome sequence of Camellia sinensis var. sinensis provides insights into the evolution of the tea genome and tea quality.</title>
        <authorList>
            <person name="Wei C."/>
            <person name="Yang H."/>
            <person name="Wang S."/>
            <person name="Zhao J."/>
            <person name="Liu C."/>
            <person name="Gao L."/>
            <person name="Xia E."/>
            <person name="Lu Y."/>
            <person name="Tai Y."/>
            <person name="She G."/>
            <person name="Sun J."/>
            <person name="Cao H."/>
            <person name="Tong W."/>
            <person name="Gao Q."/>
            <person name="Li Y."/>
            <person name="Deng W."/>
            <person name="Jiang X."/>
            <person name="Wang W."/>
            <person name="Chen Q."/>
            <person name="Zhang S."/>
            <person name="Li H."/>
            <person name="Wu J."/>
            <person name="Wang P."/>
            <person name="Li P."/>
            <person name="Shi C."/>
            <person name="Zheng F."/>
            <person name="Jian J."/>
            <person name="Huang B."/>
            <person name="Shan D."/>
            <person name="Shi M."/>
            <person name="Fang C."/>
            <person name="Yue Y."/>
            <person name="Li F."/>
            <person name="Li D."/>
            <person name="Wei S."/>
            <person name="Han B."/>
            <person name="Jiang C."/>
            <person name="Yin Y."/>
            <person name="Xia T."/>
            <person name="Zhang Z."/>
            <person name="Bennetzen J.L."/>
            <person name="Zhao S."/>
            <person name="Wan X."/>
        </authorList>
    </citation>
    <scope>NUCLEOTIDE SEQUENCE [LARGE SCALE GENOMIC DNA]</scope>
    <source>
        <strain evidence="14">cv. Shuchazao</strain>
        <tissue evidence="13">Leaf</tissue>
    </source>
</reference>
<keyword evidence="9" id="KW-0503">Monooxygenase</keyword>
<dbReference type="Proteomes" id="UP000306102">
    <property type="component" value="Unassembled WGS sequence"/>
</dbReference>
<keyword evidence="3" id="KW-0349">Heme</keyword>
<evidence type="ECO:0000256" key="4">
    <source>
        <dbReference type="ARBA" id="ARBA00022692"/>
    </source>
</evidence>
<feature type="region of interest" description="Disordered" evidence="11">
    <location>
        <begin position="1"/>
        <end position="37"/>
    </location>
</feature>